<feature type="region of interest" description="Disordered" evidence="1">
    <location>
        <begin position="704"/>
        <end position="728"/>
    </location>
</feature>
<sequence length="728" mass="80187">MAPSRNAGAERMRSHALLETILYTDANLGLWPSKAEQDTALQQIIQDGNLQRKQLRGTKASQPLDISSLRGLITKAVNTHQKQPKPGEVKKPKEAVFELGSDLFTRKFLDDIGFDAGEQEQIIRDGLISEKGGVGGGPRSRETRSTANVEARSAQQSSEFSVTQHTETSKSGTSVKRKRKSRATENDYTDAEDAGMAAVEDDGPPRKKTKGGGEVTEPRAEPITEELPVSKSPLKRSRDATSFAEAREEEPARKRARSGSSDRPETADSEAPFIPYAWTQRKRAHGVAFGADEPSAQGSGTVEVGMPTAKKGKTAWNAANDERNVSIPSGSGPNHTDIIDLNDDQQPLSMEIDRGTESRNSDQGPAPDVGQRHEANNPASKGPEKPTGMRRRRHLELGKTPALSGRTERLDFPREQACLTAMYSANGGLSRSHEMIKDHMHTTESLLRGFAGAWCSKQNYDADADAIFTSSPAQDLEELYVTLLGTEDWQLRLVELQNRRDPSIFQAITTIEGLAAAAVYKEAFNKPTPWDIERRFNESLGDKKQYFDETMRRRGHVWDAMLKYAAWLQAIDEEFQETEMKAHAKKLAHKTLRTMMPHLKSMIRHPDPDGEISYEPSWVEQLEHAFLHALMLKSRLDATQDAVSEYTWLPPDTPYVPGAMKAIADGATPICVIHTLMPDVRLHLKDEVRVACVPLTDCMLPPLASKGKSNEASAKGPEGGLDSSGVAA</sequence>
<evidence type="ECO:0000313" key="2">
    <source>
        <dbReference type="EMBL" id="TKA68030.1"/>
    </source>
</evidence>
<evidence type="ECO:0000256" key="1">
    <source>
        <dbReference type="SAM" id="MobiDB-lite"/>
    </source>
</evidence>
<protein>
    <submittedName>
        <fullName evidence="2">Uncharacterized protein</fullName>
    </submittedName>
</protein>
<dbReference type="EMBL" id="NAJQ01000536">
    <property type="protein sequence ID" value="TKA68030.1"/>
    <property type="molecule type" value="Genomic_DNA"/>
</dbReference>
<reference evidence="2 3" key="1">
    <citation type="submission" date="2017-03" db="EMBL/GenBank/DDBJ databases">
        <title>Genomes of endolithic fungi from Antarctica.</title>
        <authorList>
            <person name="Coleine C."/>
            <person name="Masonjones S."/>
            <person name="Stajich J.E."/>
        </authorList>
    </citation>
    <scope>NUCLEOTIDE SEQUENCE [LARGE SCALE GENOMIC DNA]</scope>
    <source>
        <strain evidence="2 3">CCFEE 5184</strain>
    </source>
</reference>
<feature type="region of interest" description="Disordered" evidence="1">
    <location>
        <begin position="125"/>
        <end position="341"/>
    </location>
</feature>
<dbReference type="AlphaFoldDB" id="A0A4U0WWC0"/>
<gene>
    <name evidence="2" type="ORF">B0A55_08374</name>
</gene>
<comment type="caution">
    <text evidence="2">The sequence shown here is derived from an EMBL/GenBank/DDBJ whole genome shotgun (WGS) entry which is preliminary data.</text>
</comment>
<accession>A0A4U0WWC0</accession>
<evidence type="ECO:0000313" key="3">
    <source>
        <dbReference type="Proteomes" id="UP000309340"/>
    </source>
</evidence>
<proteinExistence type="predicted"/>
<dbReference type="Proteomes" id="UP000309340">
    <property type="component" value="Unassembled WGS sequence"/>
</dbReference>
<keyword evidence="3" id="KW-1185">Reference proteome</keyword>
<organism evidence="2 3">
    <name type="scientific">Friedmanniomyces simplex</name>
    <dbReference type="NCBI Taxonomy" id="329884"/>
    <lineage>
        <taxon>Eukaryota</taxon>
        <taxon>Fungi</taxon>
        <taxon>Dikarya</taxon>
        <taxon>Ascomycota</taxon>
        <taxon>Pezizomycotina</taxon>
        <taxon>Dothideomycetes</taxon>
        <taxon>Dothideomycetidae</taxon>
        <taxon>Mycosphaerellales</taxon>
        <taxon>Teratosphaeriaceae</taxon>
        <taxon>Friedmanniomyces</taxon>
    </lineage>
</organism>
<dbReference type="STRING" id="329884.A0A4U0WWC0"/>
<feature type="region of interest" description="Disordered" evidence="1">
    <location>
        <begin position="353"/>
        <end position="409"/>
    </location>
</feature>
<name>A0A4U0WWC0_9PEZI</name>
<feature type="compositionally biased region" description="Polar residues" evidence="1">
    <location>
        <begin position="145"/>
        <end position="174"/>
    </location>
</feature>